<dbReference type="GO" id="GO:0003700">
    <property type="term" value="F:DNA-binding transcription factor activity"/>
    <property type="evidence" value="ECO:0007669"/>
    <property type="project" value="InterPro"/>
</dbReference>
<dbReference type="OrthoDB" id="384891at2"/>
<accession>A0A380JEH8</accession>
<evidence type="ECO:0000256" key="1">
    <source>
        <dbReference type="ARBA" id="ARBA00023015"/>
    </source>
</evidence>
<dbReference type="PROSITE" id="PS50995">
    <property type="entry name" value="HTH_MARR_2"/>
    <property type="match status" value="1"/>
</dbReference>
<dbReference type="PROSITE" id="PS01117">
    <property type="entry name" value="HTH_MARR_1"/>
    <property type="match status" value="1"/>
</dbReference>
<dbReference type="SMART" id="SM00347">
    <property type="entry name" value="HTH_MARR"/>
    <property type="match status" value="1"/>
</dbReference>
<evidence type="ECO:0000256" key="2">
    <source>
        <dbReference type="ARBA" id="ARBA00023125"/>
    </source>
</evidence>
<dbReference type="Gene3D" id="1.10.10.10">
    <property type="entry name" value="Winged helix-like DNA-binding domain superfamily/Winged helix DNA-binding domain"/>
    <property type="match status" value="1"/>
</dbReference>
<dbReference type="Pfam" id="PF12802">
    <property type="entry name" value="MarR_2"/>
    <property type="match status" value="1"/>
</dbReference>
<dbReference type="Proteomes" id="UP000254082">
    <property type="component" value="Unassembled WGS sequence"/>
</dbReference>
<evidence type="ECO:0000313" key="6">
    <source>
        <dbReference type="Proteomes" id="UP000254082"/>
    </source>
</evidence>
<evidence type="ECO:0000256" key="3">
    <source>
        <dbReference type="ARBA" id="ARBA00023163"/>
    </source>
</evidence>
<evidence type="ECO:0000313" key="5">
    <source>
        <dbReference type="EMBL" id="SUN36456.1"/>
    </source>
</evidence>
<organism evidence="5 6">
    <name type="scientific">Streptococcus downei MFe28</name>
    <dbReference type="NCBI Taxonomy" id="764290"/>
    <lineage>
        <taxon>Bacteria</taxon>
        <taxon>Bacillati</taxon>
        <taxon>Bacillota</taxon>
        <taxon>Bacilli</taxon>
        <taxon>Lactobacillales</taxon>
        <taxon>Streptococcaceae</taxon>
        <taxon>Streptococcus</taxon>
    </lineage>
</organism>
<feature type="domain" description="HTH marR-type" evidence="4">
    <location>
        <begin position="1"/>
        <end position="138"/>
    </location>
</feature>
<sequence length="142" mass="16601">MKDPFSIFRTLINTMESQIQELAKAQGVEHLAGPQGFTVSYLFENRDKEVFIKDIEERLRISKSVASNLIKRMEKNGFIEVRPSLRDKRYKQIVLTELGLDKAEKIKVFRSQIQDLIFKDIDKQDLAATHRVFMQIKSNLEK</sequence>
<dbReference type="InterPro" id="IPR011991">
    <property type="entry name" value="ArsR-like_HTH"/>
</dbReference>
<keyword evidence="2" id="KW-0238">DNA-binding</keyword>
<dbReference type="PANTHER" id="PTHR42756:SF1">
    <property type="entry name" value="TRANSCRIPTIONAL REPRESSOR OF EMRAB OPERON"/>
    <property type="match status" value="1"/>
</dbReference>
<keyword evidence="1" id="KW-0805">Transcription regulation</keyword>
<name>A0A380JEH8_STRDO</name>
<reference evidence="5 6" key="1">
    <citation type="submission" date="2018-06" db="EMBL/GenBank/DDBJ databases">
        <authorList>
            <consortium name="Pathogen Informatics"/>
            <person name="Doyle S."/>
        </authorList>
    </citation>
    <scope>NUCLEOTIDE SEQUENCE [LARGE SCALE GENOMIC DNA]</scope>
    <source>
        <strain evidence="6">NCTC 11391</strain>
    </source>
</reference>
<dbReference type="AlphaFoldDB" id="A0A380JEH8"/>
<dbReference type="EMBL" id="UHFA01000002">
    <property type="protein sequence ID" value="SUN36456.1"/>
    <property type="molecule type" value="Genomic_DNA"/>
</dbReference>
<keyword evidence="3" id="KW-0804">Transcription</keyword>
<dbReference type="InterPro" id="IPR023187">
    <property type="entry name" value="Tscrpt_reg_MarR-type_CS"/>
</dbReference>
<dbReference type="InterPro" id="IPR036388">
    <property type="entry name" value="WH-like_DNA-bd_sf"/>
</dbReference>
<dbReference type="SUPFAM" id="SSF46785">
    <property type="entry name" value="Winged helix' DNA-binding domain"/>
    <property type="match status" value="1"/>
</dbReference>
<proteinExistence type="predicted"/>
<evidence type="ECO:0000259" key="4">
    <source>
        <dbReference type="PROSITE" id="PS50995"/>
    </source>
</evidence>
<dbReference type="PANTHER" id="PTHR42756">
    <property type="entry name" value="TRANSCRIPTIONAL REGULATOR, MARR"/>
    <property type="match status" value="1"/>
</dbReference>
<dbReference type="CDD" id="cd00090">
    <property type="entry name" value="HTH_ARSR"/>
    <property type="match status" value="1"/>
</dbReference>
<gene>
    <name evidence="5" type="ORF">NCTC11391_01479</name>
</gene>
<dbReference type="InterPro" id="IPR036390">
    <property type="entry name" value="WH_DNA-bd_sf"/>
</dbReference>
<dbReference type="GO" id="GO:0003677">
    <property type="term" value="F:DNA binding"/>
    <property type="evidence" value="ECO:0007669"/>
    <property type="project" value="UniProtKB-KW"/>
</dbReference>
<dbReference type="InterPro" id="IPR000835">
    <property type="entry name" value="HTH_MarR-typ"/>
</dbReference>
<dbReference type="RefSeq" id="WP_002997920.1">
    <property type="nucleotide sequence ID" value="NZ_UHFA01000002.1"/>
</dbReference>
<protein>
    <submittedName>
        <fullName evidence="5">MarR family transcriptional regulator</fullName>
    </submittedName>
</protein>
<keyword evidence="6" id="KW-1185">Reference proteome</keyword>